<accession>A0A9N7V903</accession>
<dbReference type="PROSITE" id="PS50866">
    <property type="entry name" value="GOLD"/>
    <property type="match status" value="1"/>
</dbReference>
<dbReference type="InterPro" id="IPR015720">
    <property type="entry name" value="Emp24-like"/>
</dbReference>
<keyword evidence="6" id="KW-0732">Signal</keyword>
<comment type="subcellular location">
    <subcellularLocation>
        <location evidence="1">Endoplasmic reticulum membrane</location>
        <topology evidence="1">Single-pass type I membrane protein</topology>
    </subcellularLocation>
    <subcellularLocation>
        <location evidence="2">Endoplasmic reticulum-Golgi intermediate compartment membrane</location>
        <topology evidence="2">Single-pass type I membrane protein</topology>
    </subcellularLocation>
    <subcellularLocation>
        <location evidence="3">Golgi apparatus</location>
        <location evidence="3">cis-Golgi network membrane</location>
        <topology evidence="3">Single-pass type I membrane protein</topology>
    </subcellularLocation>
    <subcellularLocation>
        <location evidence="10">Membrane</location>
        <topology evidence="10">Single-pass type I membrane protein</topology>
    </subcellularLocation>
</comment>
<evidence type="ECO:0000313" key="13">
    <source>
        <dbReference type="EMBL" id="CAB1448114.1"/>
    </source>
</evidence>
<evidence type="ECO:0000256" key="2">
    <source>
        <dbReference type="ARBA" id="ARBA00004151"/>
    </source>
</evidence>
<keyword evidence="7" id="KW-0256">Endoplasmic reticulum</keyword>
<comment type="similarity">
    <text evidence="4 10">Belongs to the EMP24/GP25L family.</text>
</comment>
<feature type="domain" description="GOLD" evidence="12">
    <location>
        <begin position="74"/>
        <end position="156"/>
    </location>
</feature>
<organism evidence="13 14">
    <name type="scientific">Pleuronectes platessa</name>
    <name type="common">European plaice</name>
    <dbReference type="NCBI Taxonomy" id="8262"/>
    <lineage>
        <taxon>Eukaryota</taxon>
        <taxon>Metazoa</taxon>
        <taxon>Chordata</taxon>
        <taxon>Craniata</taxon>
        <taxon>Vertebrata</taxon>
        <taxon>Euteleostomi</taxon>
        <taxon>Actinopterygii</taxon>
        <taxon>Neopterygii</taxon>
        <taxon>Teleostei</taxon>
        <taxon>Neoteleostei</taxon>
        <taxon>Acanthomorphata</taxon>
        <taxon>Carangaria</taxon>
        <taxon>Pleuronectiformes</taxon>
        <taxon>Pleuronectoidei</taxon>
        <taxon>Pleuronectidae</taxon>
        <taxon>Pleuronectes</taxon>
    </lineage>
</organism>
<dbReference type="GO" id="GO:0005794">
    <property type="term" value="C:Golgi apparatus"/>
    <property type="evidence" value="ECO:0007669"/>
    <property type="project" value="UniProtKB-SubCell"/>
</dbReference>
<dbReference type="SUPFAM" id="SSF101576">
    <property type="entry name" value="Supernatant protein factor (SPF), C-terminal domain"/>
    <property type="match status" value="1"/>
</dbReference>
<keyword evidence="9 11" id="KW-0472">Membrane</keyword>
<keyword evidence="8 11" id="KW-1133">Transmembrane helix</keyword>
<protein>
    <recommendedName>
        <fullName evidence="12">GOLD domain-containing protein</fullName>
    </recommendedName>
</protein>
<evidence type="ECO:0000256" key="10">
    <source>
        <dbReference type="RuleBase" id="RU003827"/>
    </source>
</evidence>
<comment type="caution">
    <text evidence="13">The sequence shown here is derived from an EMBL/GenBank/DDBJ whole genome shotgun (WGS) entry which is preliminary data.</text>
</comment>
<evidence type="ECO:0000259" key="12">
    <source>
        <dbReference type="PROSITE" id="PS50866"/>
    </source>
</evidence>
<evidence type="ECO:0000256" key="9">
    <source>
        <dbReference type="ARBA" id="ARBA00023136"/>
    </source>
</evidence>
<evidence type="ECO:0000256" key="11">
    <source>
        <dbReference type="SAM" id="Phobius"/>
    </source>
</evidence>
<dbReference type="InterPro" id="IPR009038">
    <property type="entry name" value="GOLD_dom"/>
</dbReference>
<name>A0A9N7V903_PLEPL</name>
<dbReference type="PANTHER" id="PTHR22811">
    <property type="entry name" value="TRANSMEMBRANE EMP24 DOMAIN-CONTAINING PROTEIN"/>
    <property type="match status" value="1"/>
</dbReference>
<dbReference type="Pfam" id="PF01105">
    <property type="entry name" value="EMP24_GP25L"/>
    <property type="match status" value="1"/>
</dbReference>
<evidence type="ECO:0000256" key="3">
    <source>
        <dbReference type="ARBA" id="ARBA00004619"/>
    </source>
</evidence>
<evidence type="ECO:0000256" key="7">
    <source>
        <dbReference type="ARBA" id="ARBA00022824"/>
    </source>
</evidence>
<dbReference type="GO" id="GO:0033116">
    <property type="term" value="C:endoplasmic reticulum-Golgi intermediate compartment membrane"/>
    <property type="evidence" value="ECO:0007669"/>
    <property type="project" value="UniProtKB-SubCell"/>
</dbReference>
<proteinExistence type="inferred from homology"/>
<dbReference type="InterPro" id="IPR036598">
    <property type="entry name" value="GOLD_dom_sf"/>
</dbReference>
<evidence type="ECO:0000256" key="1">
    <source>
        <dbReference type="ARBA" id="ARBA00004115"/>
    </source>
</evidence>
<feature type="transmembrane region" description="Helical" evidence="11">
    <location>
        <begin position="214"/>
        <end position="235"/>
    </location>
</feature>
<evidence type="ECO:0000256" key="5">
    <source>
        <dbReference type="ARBA" id="ARBA00022692"/>
    </source>
</evidence>
<dbReference type="Proteomes" id="UP001153269">
    <property type="component" value="Unassembled WGS sequence"/>
</dbReference>
<dbReference type="EMBL" id="CADEAL010003965">
    <property type="protein sequence ID" value="CAB1448114.1"/>
    <property type="molecule type" value="Genomic_DNA"/>
</dbReference>
<dbReference type="SMART" id="SM01190">
    <property type="entry name" value="EMP24_GP25L"/>
    <property type="match status" value="1"/>
</dbReference>
<evidence type="ECO:0000256" key="8">
    <source>
        <dbReference type="ARBA" id="ARBA00022989"/>
    </source>
</evidence>
<feature type="transmembrane region" description="Helical" evidence="11">
    <location>
        <begin position="48"/>
        <end position="67"/>
    </location>
</feature>
<dbReference type="GO" id="GO:0005789">
    <property type="term" value="C:endoplasmic reticulum membrane"/>
    <property type="evidence" value="ECO:0007669"/>
    <property type="project" value="UniProtKB-SubCell"/>
</dbReference>
<gene>
    <name evidence="13" type="ORF">PLEPLA_LOCUS35777</name>
</gene>
<keyword evidence="5 10" id="KW-0812">Transmembrane</keyword>
<dbReference type="AlphaFoldDB" id="A0A9N7V903"/>
<evidence type="ECO:0000256" key="4">
    <source>
        <dbReference type="ARBA" id="ARBA00007104"/>
    </source>
</evidence>
<reference evidence="13" key="1">
    <citation type="submission" date="2020-03" db="EMBL/GenBank/DDBJ databases">
        <authorList>
            <person name="Weist P."/>
        </authorList>
    </citation>
    <scope>NUCLEOTIDE SEQUENCE</scope>
</reference>
<sequence>MAAPLIEKKQWWSWRSGPGALCSLSPVLFSSLPAAVRSLPGAVTMLTLGLGCVLLHVFVVFGTELTFELPDNDKQCFYEELEKDVKFDIDFQVIAGGNYDVDCFVTDPQNNVLYNEKKKQYDSFSHTTAMKGVYKVCFSNEFSSFTYKTVYLDFRHGEEEPLMPNMNRNSALTQMESSCVSIHEVLKVVADSQTWYRLREAHDRTRADYLQERVTYWSIGETVLLFIIGIGQVMLLKSFFVEKKGSAAT</sequence>
<evidence type="ECO:0000256" key="6">
    <source>
        <dbReference type="ARBA" id="ARBA00022729"/>
    </source>
</evidence>
<keyword evidence="14" id="KW-1185">Reference proteome</keyword>
<evidence type="ECO:0000313" key="14">
    <source>
        <dbReference type="Proteomes" id="UP001153269"/>
    </source>
</evidence>